<dbReference type="InterPro" id="IPR036412">
    <property type="entry name" value="HAD-like_sf"/>
</dbReference>
<protein>
    <recommendedName>
        <fullName evidence="3">D,D-heptose 1,7-bisphosphate phosphatase</fullName>
    </recommendedName>
</protein>
<sequence length="173" mass="19999">MRKIHTMTSQYTTVFIDRDGHFQSLQDFEIFSYTLEALQKLKKNKIKVFGLSNQTHIEDGRINYYDFFDSLISMGFEDAFICPHSESINCNCRKPKKGLIEQAHAKYDFENSKSVIIGDRYSSDMRLALDCDMLGIHVATGKHEPIVILNNKYSIDKIVEVETLKEAVDYIID</sequence>
<dbReference type="PANTHER" id="PTHR42891">
    <property type="entry name" value="D-GLYCERO-BETA-D-MANNO-HEPTOSE-1,7-BISPHOSPHATE 7-PHOSPHATASE"/>
    <property type="match status" value="1"/>
</dbReference>
<evidence type="ECO:0008006" key="3">
    <source>
        <dbReference type="Google" id="ProtNLM"/>
    </source>
</evidence>
<dbReference type="STRING" id="1423729.FC80_GL000945"/>
<dbReference type="InterPro" id="IPR004446">
    <property type="entry name" value="Heptose_bisP_phosphatase"/>
</dbReference>
<comment type="caution">
    <text evidence="1">The sequence shown here is derived from an EMBL/GenBank/DDBJ whole genome shotgun (WGS) entry which is preliminary data.</text>
</comment>
<dbReference type="Pfam" id="PF13242">
    <property type="entry name" value="Hydrolase_like"/>
    <property type="match status" value="1"/>
</dbReference>
<dbReference type="InterPro" id="IPR023214">
    <property type="entry name" value="HAD_sf"/>
</dbReference>
<dbReference type="SUPFAM" id="SSF56784">
    <property type="entry name" value="HAD-like"/>
    <property type="match status" value="1"/>
</dbReference>
<gene>
    <name evidence="1" type="ORF">FC80_GL000945</name>
</gene>
<dbReference type="PANTHER" id="PTHR42891:SF1">
    <property type="entry name" value="D-GLYCERO-BETA-D-MANNO-HEPTOSE-1,7-BISPHOSPHATE 7-PHOSPHATASE"/>
    <property type="match status" value="1"/>
</dbReference>
<dbReference type="NCBIfam" id="TIGR01662">
    <property type="entry name" value="HAD-SF-IIIA"/>
    <property type="match status" value="1"/>
</dbReference>
<organism evidence="1 2">
    <name type="scientific">Liquorilactobacillus cacaonum DSM 21116</name>
    <dbReference type="NCBI Taxonomy" id="1423729"/>
    <lineage>
        <taxon>Bacteria</taxon>
        <taxon>Bacillati</taxon>
        <taxon>Bacillota</taxon>
        <taxon>Bacilli</taxon>
        <taxon>Lactobacillales</taxon>
        <taxon>Lactobacillaceae</taxon>
        <taxon>Liquorilactobacillus</taxon>
    </lineage>
</organism>
<dbReference type="PATRIC" id="fig|1423729.3.peg.956"/>
<proteinExistence type="predicted"/>
<evidence type="ECO:0000313" key="2">
    <source>
        <dbReference type="Proteomes" id="UP000051131"/>
    </source>
</evidence>
<dbReference type="EMBL" id="AYZE01000014">
    <property type="protein sequence ID" value="KRM90950.1"/>
    <property type="molecule type" value="Genomic_DNA"/>
</dbReference>
<dbReference type="AlphaFoldDB" id="A0A0R2CS59"/>
<name>A0A0R2CS59_9LACO</name>
<dbReference type="GO" id="GO:0016791">
    <property type="term" value="F:phosphatase activity"/>
    <property type="evidence" value="ECO:0007669"/>
    <property type="project" value="InterPro"/>
</dbReference>
<evidence type="ECO:0000313" key="1">
    <source>
        <dbReference type="EMBL" id="KRM90950.1"/>
    </source>
</evidence>
<accession>A0A0R2CS59</accession>
<reference evidence="1 2" key="1">
    <citation type="journal article" date="2015" name="Genome Announc.">
        <title>Expanding the biotechnology potential of lactobacilli through comparative genomics of 213 strains and associated genera.</title>
        <authorList>
            <person name="Sun Z."/>
            <person name="Harris H.M."/>
            <person name="McCann A."/>
            <person name="Guo C."/>
            <person name="Argimon S."/>
            <person name="Zhang W."/>
            <person name="Yang X."/>
            <person name="Jeffery I.B."/>
            <person name="Cooney J.C."/>
            <person name="Kagawa T.F."/>
            <person name="Liu W."/>
            <person name="Song Y."/>
            <person name="Salvetti E."/>
            <person name="Wrobel A."/>
            <person name="Rasinkangas P."/>
            <person name="Parkhill J."/>
            <person name="Rea M.C."/>
            <person name="O'Sullivan O."/>
            <person name="Ritari J."/>
            <person name="Douillard F.P."/>
            <person name="Paul Ross R."/>
            <person name="Yang R."/>
            <person name="Briner A.E."/>
            <person name="Felis G.E."/>
            <person name="de Vos W.M."/>
            <person name="Barrangou R."/>
            <person name="Klaenhammer T.R."/>
            <person name="Caufield P.W."/>
            <person name="Cui Y."/>
            <person name="Zhang H."/>
            <person name="O'Toole P.W."/>
        </authorList>
    </citation>
    <scope>NUCLEOTIDE SEQUENCE [LARGE SCALE GENOMIC DNA]</scope>
    <source>
        <strain evidence="1 2">DSM 21116</strain>
    </source>
</reference>
<keyword evidence="2" id="KW-1185">Reference proteome</keyword>
<dbReference type="InterPro" id="IPR006549">
    <property type="entry name" value="HAD-SF_hydro_IIIA"/>
</dbReference>
<dbReference type="GO" id="GO:0005975">
    <property type="term" value="P:carbohydrate metabolic process"/>
    <property type="evidence" value="ECO:0007669"/>
    <property type="project" value="InterPro"/>
</dbReference>
<dbReference type="Gene3D" id="3.40.50.1000">
    <property type="entry name" value="HAD superfamily/HAD-like"/>
    <property type="match status" value="1"/>
</dbReference>
<dbReference type="Proteomes" id="UP000051131">
    <property type="component" value="Unassembled WGS sequence"/>
</dbReference>